<evidence type="ECO:0000256" key="3">
    <source>
        <dbReference type="ARBA" id="ARBA00003272"/>
    </source>
</evidence>
<gene>
    <name evidence="21" type="ORF">J3R30DRAFT_3731874</name>
</gene>
<dbReference type="Gene3D" id="3.40.50.880">
    <property type="match status" value="1"/>
</dbReference>
<dbReference type="EC" id="4.1.3.27" evidence="16"/>
<sequence>MATTLPPFLSGQLDVLMIDNFDSFTWNLYQQLCLLGAQVTVIRNDAISPSLFAELKINSLIISPGPGHPKTDSGISNAAIEYFQGKVPVLGVCMGLECMVDLHGGTIAYAGEIMHGKVSRIRHDDRGCFRGVAQSIQSIRYHSLSAALTSLPSHLVVTAASEESGVIMGIRHRKYTLESVQYHPESILSEGGDDLIRNFLALRGGLWEENPEARVLDPSLPPFHLDLPITGKSAPSKSKVPSILNKIYTQRLADVSQAQKTPGTTVADLQTLLSLNIAPPLIPFLPRLKQDTEDRLALLAEIKRASPSKGPISVATSPAAQALTYALAGANTISVLTEPKWFLGSLQDMLHARTSVANKPNRPAILRKDFILSRYQVLESRIWGADSILLIVSMLSEALLRDLYQYSVELGMEPLVEVNNAREMELALSLPAKVIGVNNRNLHDFQVDMSTTSRLSQMVEGKDVFLCALSGIVNADDVKKYASEGVSAILVGESLMRAKDPAAYIRKLLSLPESELAQKKWRSEAPLVKICGIRNTEEALFIAEAGADMLGLMFVQKSSRYIDFDTGRSISEAIHASKPPLSSSHSLDDASLNVPWFTSQVNRLSSTISRPLIVGVFQDASLSTILHAVSYCHLDMVQLHGSEPTEWARHIPVPIIRAFHVGRSSGVDGITRGGDHHFILLDSMRDDGSGVSGGTGKVVDWNLAKRIIDAGEIVTDSTAYRITTAELTPTTGPIETTMPKSNGNIAEEPSPILTNGELNGHENGHANGHAKHGTMSSSPTTPSRYPLPVILAGGLTPANITEAVSQVRPWAVDVSGGVENSEKTGKDIEKVKAFIEGAKSFVGSTGCVPRHHEGNGNVVST</sequence>
<evidence type="ECO:0000256" key="12">
    <source>
        <dbReference type="ARBA" id="ARBA00023235"/>
    </source>
</evidence>
<comment type="catalytic activity">
    <reaction evidence="2 16">
        <text>1-(2-carboxyphenylamino)-1-deoxy-D-ribulose 5-phosphate + H(+) = (1S,2R)-1-C-(indol-3-yl)glycerol 3-phosphate + CO2 + H2O</text>
        <dbReference type="Rhea" id="RHEA:23476"/>
        <dbReference type="ChEBI" id="CHEBI:15377"/>
        <dbReference type="ChEBI" id="CHEBI:15378"/>
        <dbReference type="ChEBI" id="CHEBI:16526"/>
        <dbReference type="ChEBI" id="CHEBI:58613"/>
        <dbReference type="ChEBI" id="CHEBI:58866"/>
        <dbReference type="EC" id="4.1.1.48"/>
    </reaction>
</comment>
<dbReference type="CDD" id="cd01743">
    <property type="entry name" value="GATase1_Anthranilate_Synthase"/>
    <property type="match status" value="1"/>
</dbReference>
<dbReference type="InterPro" id="IPR013798">
    <property type="entry name" value="Indole-3-glycerol_P_synth_dom"/>
</dbReference>
<dbReference type="NCBIfam" id="TIGR00566">
    <property type="entry name" value="trpG_papA"/>
    <property type="match status" value="1"/>
</dbReference>
<dbReference type="CDD" id="cd00331">
    <property type="entry name" value="IGPS"/>
    <property type="match status" value="1"/>
</dbReference>
<evidence type="ECO:0000259" key="18">
    <source>
        <dbReference type="Pfam" id="PF00117"/>
    </source>
</evidence>
<feature type="domain" description="N-(5'phosphoribosyl) anthranilate isomerase (PRAI)" evidence="20">
    <location>
        <begin position="568"/>
        <end position="707"/>
    </location>
</feature>
<dbReference type="AlphaFoldDB" id="A0A9W9DSX0"/>
<dbReference type="PROSITE" id="PS00614">
    <property type="entry name" value="IGPS"/>
    <property type="match status" value="1"/>
</dbReference>
<accession>A0A9W9DSX0</accession>
<feature type="domain" description="N-(5'phosphoribosyl) anthranilate isomerase (PRAI)" evidence="20">
    <location>
        <begin position="787"/>
        <end position="836"/>
    </location>
</feature>
<evidence type="ECO:0000256" key="10">
    <source>
        <dbReference type="ARBA" id="ARBA00022962"/>
    </source>
</evidence>
<dbReference type="EC" id="5.3.1.24" evidence="16"/>
<comment type="catalytic activity">
    <reaction evidence="15 16">
        <text>chorismate + L-glutamine = anthranilate + pyruvate + L-glutamate + H(+)</text>
        <dbReference type="Rhea" id="RHEA:21732"/>
        <dbReference type="ChEBI" id="CHEBI:15361"/>
        <dbReference type="ChEBI" id="CHEBI:15378"/>
        <dbReference type="ChEBI" id="CHEBI:16567"/>
        <dbReference type="ChEBI" id="CHEBI:29748"/>
        <dbReference type="ChEBI" id="CHEBI:29985"/>
        <dbReference type="ChEBI" id="CHEBI:58359"/>
        <dbReference type="EC" id="4.1.3.27"/>
    </reaction>
</comment>
<feature type="region of interest" description="Disordered" evidence="17">
    <location>
        <begin position="761"/>
        <end position="781"/>
    </location>
</feature>
<dbReference type="EMBL" id="JAOTPV010000004">
    <property type="protein sequence ID" value="KAJ4483756.1"/>
    <property type="molecule type" value="Genomic_DNA"/>
</dbReference>
<dbReference type="Proteomes" id="UP001150266">
    <property type="component" value="Unassembled WGS sequence"/>
</dbReference>
<dbReference type="SUPFAM" id="SSF52317">
    <property type="entry name" value="Class I glutamine amidotransferase-like"/>
    <property type="match status" value="1"/>
</dbReference>
<dbReference type="GO" id="GO:0004049">
    <property type="term" value="F:anthranilate synthase activity"/>
    <property type="evidence" value="ECO:0007669"/>
    <property type="project" value="UniProtKB-UniRule"/>
</dbReference>
<dbReference type="PIRSF" id="PIRSF001382">
    <property type="entry name" value="TrpG-trpC-trpF"/>
    <property type="match status" value="1"/>
</dbReference>
<evidence type="ECO:0000256" key="5">
    <source>
        <dbReference type="ARBA" id="ARBA00004696"/>
    </source>
</evidence>
<comment type="caution">
    <text evidence="21">The sequence shown here is derived from an EMBL/GenBank/DDBJ whole genome shotgun (WGS) entry which is preliminary data.</text>
</comment>
<evidence type="ECO:0000256" key="13">
    <source>
        <dbReference type="ARBA" id="ARBA00023239"/>
    </source>
</evidence>
<evidence type="ECO:0000313" key="22">
    <source>
        <dbReference type="Proteomes" id="UP001150266"/>
    </source>
</evidence>
<evidence type="ECO:0000256" key="2">
    <source>
        <dbReference type="ARBA" id="ARBA00001633"/>
    </source>
</evidence>
<evidence type="ECO:0000256" key="6">
    <source>
        <dbReference type="ARBA" id="ARBA00004873"/>
    </source>
</evidence>
<proteinExistence type="inferred from homology"/>
<dbReference type="InterPro" id="IPR045186">
    <property type="entry name" value="Indole-3-glycerol_P_synth"/>
</dbReference>
<dbReference type="PANTHER" id="PTHR22854">
    <property type="entry name" value="TRYPTOPHAN BIOSYNTHESIS PROTEIN"/>
    <property type="match status" value="1"/>
</dbReference>
<keyword evidence="7 16" id="KW-0028">Amino-acid biosynthesis</keyword>
<dbReference type="GO" id="GO:0004640">
    <property type="term" value="F:phosphoribosylanthranilate isomerase activity"/>
    <property type="evidence" value="ECO:0007669"/>
    <property type="project" value="UniProtKB-UniRule"/>
</dbReference>
<dbReference type="GO" id="GO:0000162">
    <property type="term" value="P:L-tryptophan biosynthetic process"/>
    <property type="evidence" value="ECO:0007669"/>
    <property type="project" value="UniProtKB-UniRule"/>
</dbReference>
<dbReference type="InterPro" id="IPR029062">
    <property type="entry name" value="Class_I_gatase-like"/>
</dbReference>
<comment type="pathway">
    <text evidence="6 16">Amino-acid biosynthesis; L-tryptophan biosynthesis; L-tryptophan from chorismate: step 1/5.</text>
</comment>
<evidence type="ECO:0000256" key="8">
    <source>
        <dbReference type="ARBA" id="ARBA00022793"/>
    </source>
</evidence>
<dbReference type="Pfam" id="PF00117">
    <property type="entry name" value="GATase"/>
    <property type="match status" value="1"/>
</dbReference>
<dbReference type="InterPro" id="IPR017926">
    <property type="entry name" value="GATASE"/>
</dbReference>
<dbReference type="FunFam" id="3.20.20.70:FF:000136">
    <property type="entry name" value="Multifunctional tryptophan biosynthesis protein"/>
    <property type="match status" value="1"/>
</dbReference>
<evidence type="ECO:0000256" key="15">
    <source>
        <dbReference type="ARBA" id="ARBA00047683"/>
    </source>
</evidence>
<dbReference type="PRINTS" id="PR00097">
    <property type="entry name" value="ANTSNTHASEII"/>
</dbReference>
<evidence type="ECO:0000256" key="4">
    <source>
        <dbReference type="ARBA" id="ARBA00004664"/>
    </source>
</evidence>
<evidence type="ECO:0000256" key="1">
    <source>
        <dbReference type="ARBA" id="ARBA00001164"/>
    </source>
</evidence>
<dbReference type="Pfam" id="PF00218">
    <property type="entry name" value="IGPS"/>
    <property type="match status" value="1"/>
</dbReference>
<keyword evidence="12 16" id="KW-0413">Isomerase</keyword>
<evidence type="ECO:0000313" key="21">
    <source>
        <dbReference type="EMBL" id="KAJ4483756.1"/>
    </source>
</evidence>
<dbReference type="Gene3D" id="3.20.20.70">
    <property type="entry name" value="Aldolase class I"/>
    <property type="match status" value="2"/>
</dbReference>
<keyword evidence="11 16" id="KW-0057">Aromatic amino acid biosynthesis</keyword>
<evidence type="ECO:0000256" key="16">
    <source>
        <dbReference type="PIRNR" id="PIRNR001382"/>
    </source>
</evidence>
<dbReference type="PRINTS" id="PR00096">
    <property type="entry name" value="GATASE"/>
</dbReference>
<keyword evidence="13 16" id="KW-0456">Lyase</keyword>
<dbReference type="PROSITE" id="PS51273">
    <property type="entry name" value="GATASE_TYPE_1"/>
    <property type="match status" value="1"/>
</dbReference>
<dbReference type="InterPro" id="IPR001468">
    <property type="entry name" value="Indole-3-GlycerolPSynthase_CS"/>
</dbReference>
<feature type="domain" description="Glutamine amidotransferase" evidence="18">
    <location>
        <begin position="16"/>
        <end position="200"/>
    </location>
</feature>
<comment type="catalytic activity">
    <reaction evidence="1 16">
        <text>N-(5-phospho-beta-D-ribosyl)anthranilate = 1-(2-carboxyphenylamino)-1-deoxy-D-ribulose 5-phosphate</text>
        <dbReference type="Rhea" id="RHEA:21540"/>
        <dbReference type="ChEBI" id="CHEBI:18277"/>
        <dbReference type="ChEBI" id="CHEBI:58613"/>
        <dbReference type="EC" id="5.3.1.24"/>
    </reaction>
</comment>
<dbReference type="InterPro" id="IPR011060">
    <property type="entry name" value="RibuloseP-bd_barrel"/>
</dbReference>
<evidence type="ECO:0000259" key="19">
    <source>
        <dbReference type="Pfam" id="PF00218"/>
    </source>
</evidence>
<name>A0A9W9DSX0_9AGAR</name>
<dbReference type="GO" id="GO:0004425">
    <property type="term" value="F:indole-3-glycerol-phosphate synthase activity"/>
    <property type="evidence" value="ECO:0007669"/>
    <property type="project" value="UniProtKB-UniRule"/>
</dbReference>
<dbReference type="InterPro" id="IPR006221">
    <property type="entry name" value="TrpG/PapA_dom"/>
</dbReference>
<comment type="pathway">
    <text evidence="4 16">Amino-acid biosynthesis; L-tryptophan biosynthesis; L-tryptophan from chorismate: step 3/5.</text>
</comment>
<dbReference type="CDD" id="cd00405">
    <property type="entry name" value="PRAI"/>
    <property type="match status" value="1"/>
</dbReference>
<keyword evidence="8 16" id="KW-0210">Decarboxylase</keyword>
<dbReference type="FunFam" id="3.40.50.880:FF:000031">
    <property type="entry name" value="Multifunctional tryptophan biosynthesis protein"/>
    <property type="match status" value="1"/>
</dbReference>
<keyword evidence="10" id="KW-0315">Glutamine amidotransferase</keyword>
<feature type="domain" description="Indole-3-glycerol phosphate synthase" evidence="19">
    <location>
        <begin position="244"/>
        <end position="508"/>
    </location>
</feature>
<evidence type="ECO:0000259" key="20">
    <source>
        <dbReference type="Pfam" id="PF00697"/>
    </source>
</evidence>
<reference evidence="21" key="1">
    <citation type="submission" date="2022-08" db="EMBL/GenBank/DDBJ databases">
        <title>A Global Phylogenomic Analysis of the Shiitake Genus Lentinula.</title>
        <authorList>
            <consortium name="DOE Joint Genome Institute"/>
            <person name="Sierra-Patev S."/>
            <person name="Min B."/>
            <person name="Naranjo-Ortiz M."/>
            <person name="Looney B."/>
            <person name="Konkel Z."/>
            <person name="Slot J.C."/>
            <person name="Sakamoto Y."/>
            <person name="Steenwyk J.L."/>
            <person name="Rokas A."/>
            <person name="Carro J."/>
            <person name="Camarero S."/>
            <person name="Ferreira P."/>
            <person name="Molpeceres G."/>
            <person name="Ruiz-Duenas F.J."/>
            <person name="Serrano A."/>
            <person name="Henrissat B."/>
            <person name="Drula E."/>
            <person name="Hughes K.W."/>
            <person name="Mata J.L."/>
            <person name="Ishikawa N.K."/>
            <person name="Vargas-Isla R."/>
            <person name="Ushijima S."/>
            <person name="Smith C.A."/>
            <person name="Ahrendt S."/>
            <person name="Andreopoulos W."/>
            <person name="He G."/>
            <person name="Labutti K."/>
            <person name="Lipzen A."/>
            <person name="Ng V."/>
            <person name="Riley R."/>
            <person name="Sandor L."/>
            <person name="Barry K."/>
            <person name="Martinez A.T."/>
            <person name="Xiao Y."/>
            <person name="Gibbons J.G."/>
            <person name="Terashima K."/>
            <person name="Grigoriev I.V."/>
            <person name="Hibbett D.S."/>
        </authorList>
    </citation>
    <scope>NUCLEOTIDE SEQUENCE</scope>
    <source>
        <strain evidence="21">JLM2183</strain>
    </source>
</reference>
<dbReference type="EC" id="4.1.1.48" evidence="16"/>
<dbReference type="SUPFAM" id="SSF51366">
    <property type="entry name" value="Ribulose-phoshate binding barrel"/>
    <property type="match status" value="3"/>
</dbReference>
<organism evidence="21 22">
    <name type="scientific">Lentinula aciculospora</name>
    <dbReference type="NCBI Taxonomy" id="153920"/>
    <lineage>
        <taxon>Eukaryota</taxon>
        <taxon>Fungi</taxon>
        <taxon>Dikarya</taxon>
        <taxon>Basidiomycota</taxon>
        <taxon>Agaricomycotina</taxon>
        <taxon>Agaricomycetes</taxon>
        <taxon>Agaricomycetidae</taxon>
        <taxon>Agaricales</taxon>
        <taxon>Marasmiineae</taxon>
        <taxon>Omphalotaceae</taxon>
        <taxon>Lentinula</taxon>
    </lineage>
</organism>
<dbReference type="InterPro" id="IPR016302">
    <property type="entry name" value="Anthranilate_synth_II"/>
</dbReference>
<evidence type="ECO:0000256" key="11">
    <source>
        <dbReference type="ARBA" id="ARBA00023141"/>
    </source>
</evidence>
<evidence type="ECO:0000256" key="9">
    <source>
        <dbReference type="ARBA" id="ARBA00022822"/>
    </source>
</evidence>
<keyword evidence="22" id="KW-1185">Reference proteome</keyword>
<dbReference type="InterPro" id="IPR013785">
    <property type="entry name" value="Aldolase_TIM"/>
</dbReference>
<protein>
    <recommendedName>
        <fullName evidence="16">Multifunctional tryptophan biosynthesis protein</fullName>
    </recommendedName>
    <domain>
        <recommendedName>
            <fullName evidence="16">Anthranilate synthase component 2</fullName>
            <shortName evidence="16">AS</shortName>
            <ecNumber evidence="16">4.1.3.27</ecNumber>
        </recommendedName>
        <alternativeName>
            <fullName evidence="16">Anthranilate synthase, glutamine amidotransferase component</fullName>
        </alternativeName>
    </domain>
    <domain>
        <recommendedName>
            <fullName evidence="16">Indole-3-glycerol phosphate synthase</fullName>
            <shortName evidence="16">IGPS</shortName>
            <ecNumber evidence="16">4.1.1.48</ecNumber>
        </recommendedName>
    </domain>
    <domain>
        <recommendedName>
            <fullName evidence="16">N-(5'-phosphoribosyl)anthranilate isomerase</fullName>
            <shortName evidence="16">PRAI</shortName>
            <ecNumber evidence="16">5.3.1.24</ecNumber>
        </recommendedName>
    </domain>
</protein>
<keyword evidence="9 16" id="KW-0822">Tryptophan biosynthesis</keyword>
<dbReference type="OrthoDB" id="524799at2759"/>
<dbReference type="HAMAP" id="MF_00135">
    <property type="entry name" value="PRAI"/>
    <property type="match status" value="1"/>
</dbReference>
<evidence type="ECO:0000256" key="17">
    <source>
        <dbReference type="SAM" id="MobiDB-lite"/>
    </source>
</evidence>
<evidence type="ECO:0000256" key="14">
    <source>
        <dbReference type="ARBA" id="ARBA00023268"/>
    </source>
</evidence>
<keyword evidence="14" id="KW-0511">Multifunctional enzyme</keyword>
<evidence type="ECO:0000256" key="7">
    <source>
        <dbReference type="ARBA" id="ARBA00022605"/>
    </source>
</evidence>
<comment type="pathway">
    <text evidence="5 16">Amino-acid biosynthesis; L-tryptophan biosynthesis; L-tryptophan from chorismate: step 4/5.</text>
</comment>
<comment type="function">
    <text evidence="3 16">Trifunctional enzyme bearing the Gln amidotransferase (GATase) domain of anthranilate synthase, indole-glycerolphosphate synthase, and phosphoribosylanthranilate isomerase activities.</text>
</comment>
<dbReference type="PANTHER" id="PTHR22854:SF2">
    <property type="entry name" value="INDOLE-3-GLYCEROL-PHOSPHATE SYNTHASE"/>
    <property type="match status" value="1"/>
</dbReference>
<dbReference type="Pfam" id="PF00697">
    <property type="entry name" value="PRAI"/>
    <property type="match status" value="2"/>
</dbReference>
<dbReference type="InterPro" id="IPR001240">
    <property type="entry name" value="PRAI_dom"/>
</dbReference>